<gene>
    <name evidence="2" type="ORF">SAE02_28690</name>
</gene>
<organism evidence="2 3">
    <name type="scientific">Skermanella aerolata</name>
    <dbReference type="NCBI Taxonomy" id="393310"/>
    <lineage>
        <taxon>Bacteria</taxon>
        <taxon>Pseudomonadati</taxon>
        <taxon>Pseudomonadota</taxon>
        <taxon>Alphaproteobacteria</taxon>
        <taxon>Rhodospirillales</taxon>
        <taxon>Azospirillaceae</taxon>
        <taxon>Skermanella</taxon>
    </lineage>
</organism>
<evidence type="ECO:0000256" key="1">
    <source>
        <dbReference type="SAM" id="MobiDB-lite"/>
    </source>
</evidence>
<evidence type="ECO:0000313" key="3">
    <source>
        <dbReference type="Proteomes" id="UP000321523"/>
    </source>
</evidence>
<protein>
    <submittedName>
        <fullName evidence="2">Uncharacterized protein</fullName>
    </submittedName>
</protein>
<dbReference type="OrthoDB" id="7933542at2"/>
<dbReference type="AlphaFoldDB" id="A0A512DQG2"/>
<dbReference type="EMBL" id="BJYZ01000012">
    <property type="protein sequence ID" value="GEO38721.1"/>
    <property type="molecule type" value="Genomic_DNA"/>
</dbReference>
<name>A0A512DQG2_9PROT</name>
<dbReference type="Proteomes" id="UP000321523">
    <property type="component" value="Unassembled WGS sequence"/>
</dbReference>
<sequence>MARKKQATDNAFVLFDVLYQDGARTSNRKVPSELLGGLDGDEPAKALIEEQDRKIAEMSGNPRGPIKSITRSPNQ</sequence>
<feature type="region of interest" description="Disordered" evidence="1">
    <location>
        <begin position="53"/>
        <end position="75"/>
    </location>
</feature>
<evidence type="ECO:0000313" key="2">
    <source>
        <dbReference type="EMBL" id="GEO38721.1"/>
    </source>
</evidence>
<comment type="caution">
    <text evidence="2">The sequence shown here is derived from an EMBL/GenBank/DDBJ whole genome shotgun (WGS) entry which is preliminary data.</text>
</comment>
<dbReference type="RefSeq" id="WP_044432207.1">
    <property type="nucleotide sequence ID" value="NZ_BJYZ01000012.1"/>
</dbReference>
<proteinExistence type="predicted"/>
<accession>A0A512DQG2</accession>
<keyword evidence="3" id="KW-1185">Reference proteome</keyword>
<reference evidence="2 3" key="1">
    <citation type="submission" date="2019-07" db="EMBL/GenBank/DDBJ databases">
        <title>Whole genome shotgun sequence of Skermanella aerolata NBRC 106429.</title>
        <authorList>
            <person name="Hosoyama A."/>
            <person name="Uohara A."/>
            <person name="Ohji S."/>
            <person name="Ichikawa N."/>
        </authorList>
    </citation>
    <scope>NUCLEOTIDE SEQUENCE [LARGE SCALE GENOMIC DNA]</scope>
    <source>
        <strain evidence="2 3">NBRC 106429</strain>
    </source>
</reference>